<reference evidence="2" key="1">
    <citation type="submission" date="2019-04" db="EMBL/GenBank/DDBJ databases">
        <title>Sequencing of skin fungus with MAO and IRED activity.</title>
        <authorList>
            <person name="Marsaioli A.J."/>
            <person name="Bonatto J.M.C."/>
            <person name="Reis Junior O."/>
        </authorList>
    </citation>
    <scope>NUCLEOTIDE SEQUENCE</scope>
    <source>
        <strain evidence="2">30M1</strain>
    </source>
</reference>
<keyword evidence="1" id="KW-0472">Membrane</keyword>
<keyword evidence="1" id="KW-0812">Transmembrane</keyword>
<keyword evidence="1" id="KW-1133">Transmembrane helix</keyword>
<dbReference type="OrthoDB" id="5342924at2759"/>
<name>A0A9P4T4Y6_CURKU</name>
<feature type="transmembrane region" description="Helical" evidence="1">
    <location>
        <begin position="113"/>
        <end position="133"/>
    </location>
</feature>
<keyword evidence="3" id="KW-1185">Reference proteome</keyword>
<gene>
    <name evidence="2" type="ORF">E8E13_002302</name>
</gene>
<evidence type="ECO:0000313" key="2">
    <source>
        <dbReference type="EMBL" id="KAF2993887.1"/>
    </source>
</evidence>
<protein>
    <submittedName>
        <fullName evidence="2">Uncharacterized protein</fullName>
    </submittedName>
</protein>
<dbReference type="AlphaFoldDB" id="A0A9P4T4Y6"/>
<dbReference type="EMBL" id="SWKU01000046">
    <property type="protein sequence ID" value="KAF2993887.1"/>
    <property type="molecule type" value="Genomic_DNA"/>
</dbReference>
<accession>A0A9P4T4Y6</accession>
<comment type="caution">
    <text evidence="2">The sequence shown here is derived from an EMBL/GenBank/DDBJ whole genome shotgun (WGS) entry which is preliminary data.</text>
</comment>
<organism evidence="2 3">
    <name type="scientific">Curvularia kusanoi</name>
    <name type="common">Cochliobolus kusanoi</name>
    <dbReference type="NCBI Taxonomy" id="90978"/>
    <lineage>
        <taxon>Eukaryota</taxon>
        <taxon>Fungi</taxon>
        <taxon>Dikarya</taxon>
        <taxon>Ascomycota</taxon>
        <taxon>Pezizomycotina</taxon>
        <taxon>Dothideomycetes</taxon>
        <taxon>Pleosporomycetidae</taxon>
        <taxon>Pleosporales</taxon>
        <taxon>Pleosporineae</taxon>
        <taxon>Pleosporaceae</taxon>
        <taxon>Curvularia</taxon>
    </lineage>
</organism>
<evidence type="ECO:0000313" key="3">
    <source>
        <dbReference type="Proteomes" id="UP000801428"/>
    </source>
</evidence>
<evidence type="ECO:0000256" key="1">
    <source>
        <dbReference type="SAM" id="Phobius"/>
    </source>
</evidence>
<proteinExistence type="predicted"/>
<sequence>MTTSRASINDPSSLSAQKDARQISLNFSGASILSSEAFTRFLLDDSAQTWQPKDRNKDPNHVSLAITLALLLSQTSQVGDYFSTSKFLVPGPMSYNFTNVEYGYGYGTRSTSIYLAMTVMTMYCAIIISYILYSIAAGSVSTAWGSGVELFALALQSRKPDHLGHTSVGIDSIKPFSEGVGIRVNQDDELEIVFANDRDFGTRGLRKINKNREY</sequence>
<dbReference type="Proteomes" id="UP000801428">
    <property type="component" value="Unassembled WGS sequence"/>
</dbReference>